<organism evidence="1 2">
    <name type="scientific">Papaver somniferum</name>
    <name type="common">Opium poppy</name>
    <dbReference type="NCBI Taxonomy" id="3469"/>
    <lineage>
        <taxon>Eukaryota</taxon>
        <taxon>Viridiplantae</taxon>
        <taxon>Streptophyta</taxon>
        <taxon>Embryophyta</taxon>
        <taxon>Tracheophyta</taxon>
        <taxon>Spermatophyta</taxon>
        <taxon>Magnoliopsida</taxon>
        <taxon>Ranunculales</taxon>
        <taxon>Papaveraceae</taxon>
        <taxon>Papaveroideae</taxon>
        <taxon>Papaver</taxon>
    </lineage>
</organism>
<dbReference type="AlphaFoldDB" id="A0A4Y7JX53"/>
<name>A0A4Y7JX53_PAPSO</name>
<dbReference type="PANTHER" id="PTHR33168">
    <property type="entry name" value="STRESS INDUCED PROTEIN-RELATED"/>
    <property type="match status" value="1"/>
</dbReference>
<evidence type="ECO:0000313" key="2">
    <source>
        <dbReference type="Proteomes" id="UP000316621"/>
    </source>
</evidence>
<proteinExistence type="predicted"/>
<evidence type="ECO:0000313" key="1">
    <source>
        <dbReference type="EMBL" id="RZC64295.1"/>
    </source>
</evidence>
<gene>
    <name evidence="1" type="ORF">C5167_007980</name>
</gene>
<keyword evidence="2" id="KW-1185">Reference proteome</keyword>
<protein>
    <submittedName>
        <fullName evidence="1">Uncharacterized protein</fullName>
    </submittedName>
</protein>
<dbReference type="EMBL" id="CM010720">
    <property type="protein sequence ID" value="RZC64295.1"/>
    <property type="molecule type" value="Genomic_DNA"/>
</dbReference>
<dbReference type="Proteomes" id="UP000316621">
    <property type="component" value="Chromosome 6"/>
</dbReference>
<sequence length="105" mass="12484">MTTSPSCFPVKHEDYYTRIHRAPKSNNSHDVVSRIKRRWRNLLRRLVCERKIMSICRAAMGNSNSKKRSTFHYDAVSYAQNFDEGCHHQEDHRHNSVSSKTFYMH</sequence>
<accession>A0A4Y7JX53</accession>
<dbReference type="Gramene" id="RZC64295">
    <property type="protein sequence ID" value="RZC64295"/>
    <property type="gene ID" value="C5167_007980"/>
</dbReference>
<reference evidence="1 2" key="1">
    <citation type="journal article" date="2018" name="Science">
        <title>The opium poppy genome and morphinan production.</title>
        <authorList>
            <person name="Guo L."/>
            <person name="Winzer T."/>
            <person name="Yang X."/>
            <person name="Li Y."/>
            <person name="Ning Z."/>
            <person name="He Z."/>
            <person name="Teodor R."/>
            <person name="Lu Y."/>
            <person name="Bowser T.A."/>
            <person name="Graham I.A."/>
            <person name="Ye K."/>
        </authorList>
    </citation>
    <scope>NUCLEOTIDE SEQUENCE [LARGE SCALE GENOMIC DNA]</scope>
    <source>
        <strain evidence="2">cv. HN1</strain>
        <tissue evidence="1">Leaves</tissue>
    </source>
</reference>